<dbReference type="VEuPathDB" id="FungiDB:YALI1_F00867g"/>
<dbReference type="RefSeq" id="XP_068139309.1">
    <property type="nucleotide sequence ID" value="XM_068283208.1"/>
</dbReference>
<evidence type="ECO:0000313" key="1">
    <source>
        <dbReference type="EMBL" id="AOW06443.1"/>
    </source>
</evidence>
<organism evidence="1 2">
    <name type="scientific">Yarrowia lipolytica</name>
    <name type="common">Candida lipolytica</name>
    <dbReference type="NCBI Taxonomy" id="4952"/>
    <lineage>
        <taxon>Eukaryota</taxon>
        <taxon>Fungi</taxon>
        <taxon>Dikarya</taxon>
        <taxon>Ascomycota</taxon>
        <taxon>Saccharomycotina</taxon>
        <taxon>Dipodascomycetes</taxon>
        <taxon>Dipodascales</taxon>
        <taxon>Dipodascales incertae sedis</taxon>
        <taxon>Yarrowia</taxon>
    </lineage>
</organism>
<proteinExistence type="predicted"/>
<dbReference type="AlphaFoldDB" id="A0A1D8NLG3"/>
<dbReference type="EMBL" id="CP017558">
    <property type="protein sequence ID" value="AOW06443.1"/>
    <property type="molecule type" value="Genomic_DNA"/>
</dbReference>
<reference evidence="1 2" key="1">
    <citation type="journal article" date="2016" name="PLoS ONE">
        <title>Sequence Assembly of Yarrowia lipolytica Strain W29/CLIB89 Shows Transposable Element Diversity.</title>
        <authorList>
            <person name="Magnan C."/>
            <person name="Yu J."/>
            <person name="Chang I."/>
            <person name="Jahn E."/>
            <person name="Kanomata Y."/>
            <person name="Wu J."/>
            <person name="Zeller M."/>
            <person name="Oakes M."/>
            <person name="Baldi P."/>
            <person name="Sandmeyer S."/>
        </authorList>
    </citation>
    <scope>NUCLEOTIDE SEQUENCE [LARGE SCALE GENOMIC DNA]</scope>
    <source>
        <strain evidence="2">CLIB89(W29)</strain>
    </source>
</reference>
<sequence>MYSQFEGNCGGDAMHSPHCPRTQFEFRGKCPGWGIWVRGNTRIGISRLGFTTGPRRRARAPATSAGHGSRHCSRSRWDVKNVPIEFRPANRVMY</sequence>
<evidence type="ECO:0000313" key="2">
    <source>
        <dbReference type="Proteomes" id="UP000182444"/>
    </source>
</evidence>
<dbReference type="Proteomes" id="UP000182444">
    <property type="component" value="Chromosome 1F"/>
</dbReference>
<dbReference type="GeneID" id="94583801"/>
<name>A0A1D8NLG3_YARLL</name>
<protein>
    <submittedName>
        <fullName evidence="1">Uncharacterized protein</fullName>
    </submittedName>
</protein>
<gene>
    <name evidence="1" type="ORF">YALI1_F00867g</name>
</gene>
<accession>A0A1D8NLG3</accession>